<dbReference type="Gene3D" id="3.40.50.150">
    <property type="entry name" value="Vaccinia Virus protein VP39"/>
    <property type="match status" value="1"/>
</dbReference>
<evidence type="ECO:0000313" key="2">
    <source>
        <dbReference type="Proteomes" id="UP000307943"/>
    </source>
</evidence>
<comment type="caution">
    <text evidence="1">The sequence shown here is derived from an EMBL/GenBank/DDBJ whole genome shotgun (WGS) entry which is preliminary data.</text>
</comment>
<evidence type="ECO:0000313" key="1">
    <source>
        <dbReference type="EMBL" id="TNJ63114.1"/>
    </source>
</evidence>
<keyword evidence="1" id="KW-0489">Methyltransferase</keyword>
<dbReference type="OrthoDB" id="1653798at2"/>
<name>A0A5C4T244_9BACL</name>
<accession>A0A5C4T244</accession>
<dbReference type="RefSeq" id="WP_139605420.1">
    <property type="nucleotide sequence ID" value="NZ_VDCQ01000048.1"/>
</dbReference>
<reference evidence="1 2" key="1">
    <citation type="submission" date="2019-05" db="EMBL/GenBank/DDBJ databases">
        <title>We sequenced the genome of Paenibacillus hemerocallicola KCTC 33185 for further insight into its adaptation and study the phylogeny of Paenibacillus.</title>
        <authorList>
            <person name="Narsing Rao M.P."/>
        </authorList>
    </citation>
    <scope>NUCLEOTIDE SEQUENCE [LARGE SCALE GENOMIC DNA]</scope>
    <source>
        <strain evidence="1 2">KCTC 33185</strain>
    </source>
</reference>
<keyword evidence="1" id="KW-0808">Transferase</keyword>
<protein>
    <submittedName>
        <fullName evidence="1">SAM-dependent methyltransferase</fullName>
    </submittedName>
</protein>
<dbReference type="Pfam" id="PF04445">
    <property type="entry name" value="SAM_MT"/>
    <property type="match status" value="1"/>
</dbReference>
<dbReference type="AlphaFoldDB" id="A0A5C4T244"/>
<dbReference type="EMBL" id="VDCQ01000048">
    <property type="protein sequence ID" value="TNJ63114.1"/>
    <property type="molecule type" value="Genomic_DNA"/>
</dbReference>
<dbReference type="SUPFAM" id="SSF53335">
    <property type="entry name" value="S-adenosyl-L-methionine-dependent methyltransferases"/>
    <property type="match status" value="1"/>
</dbReference>
<dbReference type="InterPro" id="IPR029063">
    <property type="entry name" value="SAM-dependent_MTases_sf"/>
</dbReference>
<organism evidence="1 2">
    <name type="scientific">Paenibacillus hemerocallicola</name>
    <dbReference type="NCBI Taxonomy" id="1172614"/>
    <lineage>
        <taxon>Bacteria</taxon>
        <taxon>Bacillati</taxon>
        <taxon>Bacillota</taxon>
        <taxon>Bacilli</taxon>
        <taxon>Bacillales</taxon>
        <taxon>Paenibacillaceae</taxon>
        <taxon>Paenibacillus</taxon>
    </lineage>
</organism>
<keyword evidence="2" id="KW-1185">Reference proteome</keyword>
<dbReference type="Gene3D" id="3.40.50.10480">
    <property type="entry name" value="Probable brix-domain ribosomal biogenesis protein"/>
    <property type="match status" value="1"/>
</dbReference>
<sequence length="257" mass="28745">MLVTTSYSPSREAEEKAKRFAEELNVRYVSRGTASVRRLGERYRDKRFLLVTERELHYYGGGETPLFFHPSLSLVRVKRLLNGEPDGLIEISGAVPGDVVLDCTAGLGSDSIVFSYAVGETGEVTAMESEAALYTIVREGLQAYETHLETFNAAMRRVRMKLGPHMDELRARADKSVDIVYFDPMFRDPVEESSAIGPLRQVANHAPLSVEAIREAVRVARKCVVLKEHRDSGEFERLGFGQPARTRTKIAYGVIHP</sequence>
<dbReference type="PANTHER" id="PTHR36112:SF1">
    <property type="entry name" value="RIBOSOMAL RNA SMALL SUBUNIT METHYLTRANSFERASE J"/>
    <property type="match status" value="1"/>
</dbReference>
<dbReference type="InterPro" id="IPR007536">
    <property type="entry name" value="16SrRNA_methylTrfase_J"/>
</dbReference>
<dbReference type="Proteomes" id="UP000307943">
    <property type="component" value="Unassembled WGS sequence"/>
</dbReference>
<dbReference type="GO" id="GO:0008990">
    <property type="term" value="F:rRNA (guanine-N2-)-methyltransferase activity"/>
    <property type="evidence" value="ECO:0007669"/>
    <property type="project" value="InterPro"/>
</dbReference>
<proteinExistence type="predicted"/>
<dbReference type="PANTHER" id="PTHR36112">
    <property type="entry name" value="RIBOSOMAL RNA SMALL SUBUNIT METHYLTRANSFERASE J"/>
    <property type="match status" value="1"/>
</dbReference>
<gene>
    <name evidence="1" type="ORF">FE784_27300</name>
</gene>